<organism evidence="10 11">
    <name type="scientific">Folsomia candida</name>
    <name type="common">Springtail</name>
    <dbReference type="NCBI Taxonomy" id="158441"/>
    <lineage>
        <taxon>Eukaryota</taxon>
        <taxon>Metazoa</taxon>
        <taxon>Ecdysozoa</taxon>
        <taxon>Arthropoda</taxon>
        <taxon>Hexapoda</taxon>
        <taxon>Collembola</taxon>
        <taxon>Entomobryomorpha</taxon>
        <taxon>Isotomoidea</taxon>
        <taxon>Isotomidae</taxon>
        <taxon>Proisotominae</taxon>
        <taxon>Folsomia</taxon>
    </lineage>
</organism>
<sequence>MEWALLQIRVSPRELCQALVRELIGSCLLIVTGCGSVLAALHSNPESFNLTGVSLCWGIIVATLALSLQCHMNPAVTIALASLGQISIVTGALYIMTQCVGTALGAQILVGLTPSNFTWSLGSTQLASGVSPMQGFGMEFISTFILLFLISALNDKTREPQGSGPLAIGLLVAALILFCGPFTGASMNPARSFGPSLITGDWANHWLYWIGPITGGVVGAVCYHFLFQPSQKEEEAIVVEGTVVKNGSNEQNNQV</sequence>
<dbReference type="SUPFAM" id="SSF81338">
    <property type="entry name" value="Aquaporin-like"/>
    <property type="match status" value="1"/>
</dbReference>
<feature type="transmembrane region" description="Helical" evidence="9">
    <location>
        <begin position="166"/>
        <end position="186"/>
    </location>
</feature>
<dbReference type="PRINTS" id="PR00783">
    <property type="entry name" value="MINTRINSICP"/>
</dbReference>
<evidence type="ECO:0000256" key="2">
    <source>
        <dbReference type="ARBA" id="ARBA00006175"/>
    </source>
</evidence>
<dbReference type="EMBL" id="LNIX01000019">
    <property type="protein sequence ID" value="OXA44854.1"/>
    <property type="molecule type" value="Genomic_DNA"/>
</dbReference>
<comment type="caution">
    <text evidence="10">The sequence shown here is derived from an EMBL/GenBank/DDBJ whole genome shotgun (WGS) entry which is preliminary data.</text>
</comment>
<feature type="transmembrane region" description="Helical" evidence="9">
    <location>
        <begin position="206"/>
        <end position="226"/>
    </location>
</feature>
<dbReference type="GO" id="GO:0015250">
    <property type="term" value="F:water channel activity"/>
    <property type="evidence" value="ECO:0007669"/>
    <property type="project" value="TreeGrafter"/>
</dbReference>
<name>A0A226DJ33_FOLCA</name>
<proteinExistence type="inferred from homology"/>
<dbReference type="PANTHER" id="PTHR19139">
    <property type="entry name" value="AQUAPORIN TRANSPORTER"/>
    <property type="match status" value="1"/>
</dbReference>
<evidence type="ECO:0000256" key="8">
    <source>
        <dbReference type="RuleBase" id="RU000477"/>
    </source>
</evidence>
<evidence type="ECO:0000256" key="7">
    <source>
        <dbReference type="ARBA" id="ARBA00023136"/>
    </source>
</evidence>
<keyword evidence="3 8" id="KW-0813">Transport</keyword>
<dbReference type="CDD" id="cd00333">
    <property type="entry name" value="MIP"/>
    <property type="match status" value="1"/>
</dbReference>
<dbReference type="Proteomes" id="UP000198287">
    <property type="component" value="Unassembled WGS sequence"/>
</dbReference>
<dbReference type="InterPro" id="IPR000425">
    <property type="entry name" value="MIP"/>
</dbReference>
<keyword evidence="7 9" id="KW-0472">Membrane</keyword>
<feature type="transmembrane region" description="Helical" evidence="9">
    <location>
        <begin position="136"/>
        <end position="154"/>
    </location>
</feature>
<feature type="transmembrane region" description="Helical" evidence="9">
    <location>
        <begin position="23"/>
        <end position="42"/>
    </location>
</feature>
<dbReference type="InterPro" id="IPR022357">
    <property type="entry name" value="MIP_CS"/>
</dbReference>
<dbReference type="InterPro" id="IPR034294">
    <property type="entry name" value="Aquaporin_transptr"/>
</dbReference>
<comment type="similarity">
    <text evidence="2 8">Belongs to the MIP/aquaporin (TC 1.A.8) family.</text>
</comment>
<dbReference type="STRING" id="158441.A0A226DJ33"/>
<evidence type="ECO:0000256" key="4">
    <source>
        <dbReference type="ARBA" id="ARBA00022475"/>
    </source>
</evidence>
<comment type="subcellular location">
    <subcellularLocation>
        <location evidence="1">Cell membrane</location>
        <topology evidence="1">Multi-pass membrane protein</topology>
    </subcellularLocation>
</comment>
<evidence type="ECO:0000313" key="11">
    <source>
        <dbReference type="Proteomes" id="UP000198287"/>
    </source>
</evidence>
<dbReference type="Pfam" id="PF00230">
    <property type="entry name" value="MIP"/>
    <property type="match status" value="1"/>
</dbReference>
<feature type="transmembrane region" description="Helical" evidence="9">
    <location>
        <begin position="48"/>
        <end position="68"/>
    </location>
</feature>
<evidence type="ECO:0000256" key="1">
    <source>
        <dbReference type="ARBA" id="ARBA00004651"/>
    </source>
</evidence>
<dbReference type="PROSITE" id="PS00221">
    <property type="entry name" value="MIP"/>
    <property type="match status" value="1"/>
</dbReference>
<accession>A0A226DJ33</accession>
<dbReference type="OMA" id="IMEMVIT"/>
<keyword evidence="5 8" id="KW-0812">Transmembrane</keyword>
<dbReference type="PANTHER" id="PTHR19139:SF199">
    <property type="entry name" value="MIP17260P"/>
    <property type="match status" value="1"/>
</dbReference>
<dbReference type="GO" id="GO:0005886">
    <property type="term" value="C:plasma membrane"/>
    <property type="evidence" value="ECO:0007669"/>
    <property type="project" value="UniProtKB-SubCell"/>
</dbReference>
<dbReference type="OrthoDB" id="3222at2759"/>
<protein>
    <submittedName>
        <fullName evidence="10">Aquaporin AQPAn.G</fullName>
    </submittedName>
</protein>
<dbReference type="Gene3D" id="1.20.1080.10">
    <property type="entry name" value="Glycerol uptake facilitator protein"/>
    <property type="match status" value="1"/>
</dbReference>
<gene>
    <name evidence="10" type="ORF">Fcan01_20758</name>
</gene>
<keyword evidence="11" id="KW-1185">Reference proteome</keyword>
<dbReference type="AlphaFoldDB" id="A0A226DJ33"/>
<reference evidence="10 11" key="1">
    <citation type="submission" date="2015-12" db="EMBL/GenBank/DDBJ databases">
        <title>The genome of Folsomia candida.</title>
        <authorList>
            <person name="Faddeeva A."/>
            <person name="Derks M.F."/>
            <person name="Anvar Y."/>
            <person name="Smit S."/>
            <person name="Van Straalen N."/>
            <person name="Roelofs D."/>
        </authorList>
    </citation>
    <scope>NUCLEOTIDE SEQUENCE [LARGE SCALE GENOMIC DNA]</scope>
    <source>
        <strain evidence="10 11">VU population</strain>
        <tissue evidence="10">Whole body</tissue>
    </source>
</reference>
<keyword evidence="6 9" id="KW-1133">Transmembrane helix</keyword>
<dbReference type="InterPro" id="IPR023271">
    <property type="entry name" value="Aquaporin-like"/>
</dbReference>
<evidence type="ECO:0000256" key="3">
    <source>
        <dbReference type="ARBA" id="ARBA00022448"/>
    </source>
</evidence>
<keyword evidence="4" id="KW-1003">Cell membrane</keyword>
<evidence type="ECO:0000256" key="5">
    <source>
        <dbReference type="ARBA" id="ARBA00022692"/>
    </source>
</evidence>
<feature type="transmembrane region" description="Helical" evidence="9">
    <location>
        <begin position="75"/>
        <end position="96"/>
    </location>
</feature>
<evidence type="ECO:0000313" key="10">
    <source>
        <dbReference type="EMBL" id="OXA44854.1"/>
    </source>
</evidence>
<evidence type="ECO:0000256" key="6">
    <source>
        <dbReference type="ARBA" id="ARBA00022989"/>
    </source>
</evidence>
<evidence type="ECO:0000256" key="9">
    <source>
        <dbReference type="SAM" id="Phobius"/>
    </source>
</evidence>